<gene>
    <name evidence="2" type="primary">ORF50971</name>
</gene>
<protein>
    <submittedName>
        <fullName evidence="2">Uncharacterized protein</fullName>
    </submittedName>
</protein>
<reference evidence="2" key="1">
    <citation type="submission" date="2014-12" db="EMBL/GenBank/DDBJ databases">
        <title>Insight into the proteome of Arion vulgaris.</title>
        <authorList>
            <person name="Aradska J."/>
            <person name="Bulat T."/>
            <person name="Smidak R."/>
            <person name="Sarate P."/>
            <person name="Gangsoo J."/>
            <person name="Sialana F."/>
            <person name="Bilban M."/>
            <person name="Lubec G."/>
        </authorList>
    </citation>
    <scope>NUCLEOTIDE SEQUENCE</scope>
    <source>
        <tissue evidence="2">Skin</tissue>
    </source>
</reference>
<accession>A0A0B6Z8D2</accession>
<feature type="non-terminal residue" evidence="2">
    <location>
        <position position="107"/>
    </location>
</feature>
<proteinExistence type="predicted"/>
<feature type="compositionally biased region" description="Low complexity" evidence="1">
    <location>
        <begin position="86"/>
        <end position="107"/>
    </location>
</feature>
<name>A0A0B6Z8D2_9EUPU</name>
<evidence type="ECO:0000256" key="1">
    <source>
        <dbReference type="SAM" id="MobiDB-lite"/>
    </source>
</evidence>
<sequence length="107" mass="11818">WDHSDLSLSLEDYSSTCQTYFTCRDLTHSVKSTIPEASPVFKETLDKMKLEHTQNFCKKANDIVDNDAAIPRPTSSPPPSFLTKLKSAFKSSSSSISPHPSPNKSQG</sequence>
<dbReference type="EMBL" id="HACG01017346">
    <property type="protein sequence ID" value="CEK64211.1"/>
    <property type="molecule type" value="Transcribed_RNA"/>
</dbReference>
<organism evidence="2">
    <name type="scientific">Arion vulgaris</name>
    <dbReference type="NCBI Taxonomy" id="1028688"/>
    <lineage>
        <taxon>Eukaryota</taxon>
        <taxon>Metazoa</taxon>
        <taxon>Spiralia</taxon>
        <taxon>Lophotrochozoa</taxon>
        <taxon>Mollusca</taxon>
        <taxon>Gastropoda</taxon>
        <taxon>Heterobranchia</taxon>
        <taxon>Euthyneura</taxon>
        <taxon>Panpulmonata</taxon>
        <taxon>Eupulmonata</taxon>
        <taxon>Stylommatophora</taxon>
        <taxon>Helicina</taxon>
        <taxon>Arionoidea</taxon>
        <taxon>Arionidae</taxon>
        <taxon>Arion</taxon>
    </lineage>
</organism>
<feature type="non-terminal residue" evidence="2">
    <location>
        <position position="1"/>
    </location>
</feature>
<dbReference type="AlphaFoldDB" id="A0A0B6Z8D2"/>
<evidence type="ECO:0000313" key="2">
    <source>
        <dbReference type="EMBL" id="CEK64211.1"/>
    </source>
</evidence>
<feature type="region of interest" description="Disordered" evidence="1">
    <location>
        <begin position="67"/>
        <end position="107"/>
    </location>
</feature>